<gene>
    <name evidence="2" type="ORF">MONAX_5E028750</name>
</gene>
<keyword evidence="3" id="KW-1185">Reference proteome</keyword>
<evidence type="ECO:0000313" key="3">
    <source>
        <dbReference type="Proteomes" id="UP000335636"/>
    </source>
</evidence>
<feature type="region of interest" description="Disordered" evidence="1">
    <location>
        <begin position="590"/>
        <end position="610"/>
    </location>
</feature>
<sequence>MHCTQLPPGTPEGTAQKLGSEQMLQQPPEGQGAARAWEMEASLRSPGGSSLSWGAVWGQRPTFQAAGRRGAGVSRLRPEGSEGRRQTRSLRRRRRRRRRLEEELSDGPGPGGGCVQPSSVPCLGDGAAGVQQSARGLGREAGPHLEQGASGCGVICWVAAAAPPECPCGPPPTHWQNGYHPEIGSGASLVLVEGMARAGPQGLENWKLRGSEPQGGSLDPPLRAAGRREGPSAGLRPGWLLPPREAVILSLGHSRTSCRWLPLPNSRLDAGPTGQEAEGFAILVSASPFHSWGPSESQEPELKFSWSPERAKVLRFLLPALVLGTPPQVPSMASPWLLQLRTASERVSWMSRVQVEVTREPGASGRGPAWLVARQLGWGAREAEVGGVGSQRLGLPEGAAFPARVGSMGCNYTAPGPEPAGRERELAGGGRGRGRGREGTHVTLIDSLGRRRARASGARSPPREAPLSAPAACSGETEAAPAPRAPPTASSQTPPCTRAGLGGPRGSLLRLGRGNYTRHTPRGAPSRLPIGPVDLTASCHWSLASRCPLASAHCDVTDPCGSAADGLAGALSQPPLAECAFQGLRSHPNPHASHRLGSAEPPHVPSAALQGGDAAAQSNCSSFLAAHAHQEMACVWSCASQAIHKPVLTPAVQCAAEGSRRWWAQSPASGSCALPGPFSPGSFLLAPTPGLGTMRVFSSVPFPPPIPEAPAWQDLGQGPP</sequence>
<feature type="region of interest" description="Disordered" evidence="1">
    <location>
        <begin position="412"/>
        <end position="529"/>
    </location>
</feature>
<comment type="caution">
    <text evidence="2">The sequence shown here is derived from an EMBL/GenBank/DDBJ whole genome shotgun (WGS) entry which is preliminary data.</text>
</comment>
<feature type="region of interest" description="Disordered" evidence="1">
    <location>
        <begin position="1"/>
        <end position="35"/>
    </location>
</feature>
<feature type="region of interest" description="Disordered" evidence="1">
    <location>
        <begin position="206"/>
        <end position="236"/>
    </location>
</feature>
<dbReference type="Proteomes" id="UP000335636">
    <property type="component" value="Unassembled WGS sequence"/>
</dbReference>
<dbReference type="EMBL" id="CABDUW010000681">
    <property type="protein sequence ID" value="VTJ73434.1"/>
    <property type="molecule type" value="Genomic_DNA"/>
</dbReference>
<organism evidence="2 3">
    <name type="scientific">Marmota monax</name>
    <name type="common">Woodchuck</name>
    <dbReference type="NCBI Taxonomy" id="9995"/>
    <lineage>
        <taxon>Eukaryota</taxon>
        <taxon>Metazoa</taxon>
        <taxon>Chordata</taxon>
        <taxon>Craniata</taxon>
        <taxon>Vertebrata</taxon>
        <taxon>Euteleostomi</taxon>
        <taxon>Mammalia</taxon>
        <taxon>Eutheria</taxon>
        <taxon>Euarchontoglires</taxon>
        <taxon>Glires</taxon>
        <taxon>Rodentia</taxon>
        <taxon>Sciuromorpha</taxon>
        <taxon>Sciuridae</taxon>
        <taxon>Xerinae</taxon>
        <taxon>Marmotini</taxon>
        <taxon>Marmota</taxon>
    </lineage>
</organism>
<feature type="compositionally biased region" description="Basic and acidic residues" evidence="1">
    <location>
        <begin position="76"/>
        <end position="85"/>
    </location>
</feature>
<proteinExistence type="predicted"/>
<feature type="region of interest" description="Disordered" evidence="1">
    <location>
        <begin position="62"/>
        <end position="120"/>
    </location>
</feature>
<dbReference type="AlphaFoldDB" id="A0A5E4BV32"/>
<evidence type="ECO:0000313" key="2">
    <source>
        <dbReference type="EMBL" id="VTJ73434.1"/>
    </source>
</evidence>
<feature type="compositionally biased region" description="Basic residues" evidence="1">
    <location>
        <begin position="86"/>
        <end position="98"/>
    </location>
</feature>
<protein>
    <submittedName>
        <fullName evidence="2">Uncharacterized protein</fullName>
    </submittedName>
</protein>
<name>A0A5E4BV32_MARMO</name>
<feature type="compositionally biased region" description="Low complexity" evidence="1">
    <location>
        <begin position="479"/>
        <end position="499"/>
    </location>
</feature>
<reference evidence="2" key="1">
    <citation type="submission" date="2019-04" db="EMBL/GenBank/DDBJ databases">
        <authorList>
            <person name="Alioto T."/>
            <person name="Alioto T."/>
        </authorList>
    </citation>
    <scope>NUCLEOTIDE SEQUENCE [LARGE SCALE GENOMIC DNA]</scope>
</reference>
<accession>A0A5E4BV32</accession>
<evidence type="ECO:0000256" key="1">
    <source>
        <dbReference type="SAM" id="MobiDB-lite"/>
    </source>
</evidence>